<dbReference type="InterPro" id="IPR027417">
    <property type="entry name" value="P-loop_NTPase"/>
</dbReference>
<dbReference type="PANTHER" id="PTHR18867">
    <property type="entry name" value="RAD50"/>
    <property type="match status" value="1"/>
</dbReference>
<gene>
    <name evidence="24" type="ORF">BpHYR1_001797</name>
</gene>
<evidence type="ECO:0000256" key="18">
    <source>
        <dbReference type="ARBA" id="ARBA00049360"/>
    </source>
</evidence>
<evidence type="ECO:0000256" key="14">
    <source>
        <dbReference type="ARBA" id="ARBA00023054"/>
    </source>
</evidence>
<dbReference type="GO" id="GO:0008270">
    <property type="term" value="F:zinc ion binding"/>
    <property type="evidence" value="ECO:0007669"/>
    <property type="project" value="UniProtKB-KW"/>
</dbReference>
<feature type="coiled-coil region" evidence="20">
    <location>
        <begin position="881"/>
        <end position="932"/>
    </location>
</feature>
<keyword evidence="25" id="KW-1185">Reference proteome</keyword>
<dbReference type="SUPFAM" id="SSF52540">
    <property type="entry name" value="P-loop containing nucleoside triphosphate hydrolases"/>
    <property type="match status" value="2"/>
</dbReference>
<dbReference type="GO" id="GO:0000722">
    <property type="term" value="P:telomere maintenance via recombination"/>
    <property type="evidence" value="ECO:0007669"/>
    <property type="project" value="TreeGrafter"/>
</dbReference>
<dbReference type="OrthoDB" id="18797at2759"/>
<dbReference type="InterPro" id="IPR003604">
    <property type="entry name" value="Matrin/U1-like-C_Znf_C2H2"/>
</dbReference>
<evidence type="ECO:0000256" key="2">
    <source>
        <dbReference type="ARBA" id="ARBA00004123"/>
    </source>
</evidence>
<dbReference type="InterPro" id="IPR004584">
    <property type="entry name" value="Rad50_eukaryotes"/>
</dbReference>
<evidence type="ECO:0000259" key="23">
    <source>
        <dbReference type="PROSITE" id="PS51131"/>
    </source>
</evidence>
<dbReference type="GO" id="GO:0000794">
    <property type="term" value="C:condensed nuclear chromosome"/>
    <property type="evidence" value="ECO:0007669"/>
    <property type="project" value="TreeGrafter"/>
</dbReference>
<dbReference type="InterPro" id="IPR022755">
    <property type="entry name" value="Znf_C2H2_jaz"/>
</dbReference>
<dbReference type="InterPro" id="IPR000690">
    <property type="entry name" value="Matrin/U1-C_Znf_C2H2"/>
</dbReference>
<dbReference type="InterPro" id="IPR036236">
    <property type="entry name" value="Znf_C2H2_sf"/>
</dbReference>
<evidence type="ECO:0000259" key="22">
    <source>
        <dbReference type="PROSITE" id="PS50171"/>
    </source>
</evidence>
<accession>A0A3M7T9S6</accession>
<dbReference type="Proteomes" id="UP000276133">
    <property type="component" value="Unassembled WGS sequence"/>
</dbReference>
<keyword evidence="7" id="KW-0547">Nucleotide-binding</keyword>
<evidence type="ECO:0000256" key="6">
    <source>
        <dbReference type="ARBA" id="ARBA00022723"/>
    </source>
</evidence>
<feature type="coiled-coil region" evidence="20">
    <location>
        <begin position="493"/>
        <end position="547"/>
    </location>
</feature>
<evidence type="ECO:0000256" key="13">
    <source>
        <dbReference type="ARBA" id="ARBA00022842"/>
    </source>
</evidence>
<dbReference type="FunFam" id="3.30.160.60:FF:002461">
    <property type="entry name" value="Zinc finger matrin-type protein 2"/>
    <property type="match status" value="1"/>
</dbReference>
<proteinExistence type="inferred from homology"/>
<dbReference type="SUPFAM" id="SSF57667">
    <property type="entry name" value="beta-beta-alpha zinc fingers"/>
    <property type="match status" value="1"/>
</dbReference>
<dbReference type="EC" id="3.6.1.15" evidence="24"/>
<feature type="region of interest" description="Disordered" evidence="21">
    <location>
        <begin position="1469"/>
        <end position="1518"/>
    </location>
</feature>
<evidence type="ECO:0000256" key="19">
    <source>
        <dbReference type="PROSITE-ProRule" id="PRU00471"/>
    </source>
</evidence>
<feature type="region of interest" description="Disordered" evidence="21">
    <location>
        <begin position="1322"/>
        <end position="1362"/>
    </location>
</feature>
<keyword evidence="8" id="KW-0227">DNA damage</keyword>
<dbReference type="GO" id="GO:0051880">
    <property type="term" value="F:G-quadruplex DNA binding"/>
    <property type="evidence" value="ECO:0007669"/>
    <property type="project" value="TreeGrafter"/>
</dbReference>
<evidence type="ECO:0000313" key="25">
    <source>
        <dbReference type="Proteomes" id="UP000276133"/>
    </source>
</evidence>
<evidence type="ECO:0000256" key="15">
    <source>
        <dbReference type="ARBA" id="ARBA00023204"/>
    </source>
</evidence>
<keyword evidence="9" id="KW-0863">Zinc-finger</keyword>
<dbReference type="InterPro" id="IPR038729">
    <property type="entry name" value="Rad50/SbcC_AAA"/>
</dbReference>
<comment type="subcellular location">
    <subcellularLocation>
        <location evidence="3">Chromosome</location>
    </subcellularLocation>
    <subcellularLocation>
        <location evidence="2">Nucleus</location>
    </subcellularLocation>
</comment>
<keyword evidence="16" id="KW-0539">Nucleus</keyword>
<dbReference type="GO" id="GO:0030870">
    <property type="term" value="C:Mre11 complex"/>
    <property type="evidence" value="ECO:0007669"/>
    <property type="project" value="InterPro"/>
</dbReference>
<keyword evidence="13" id="KW-0460">Magnesium</keyword>
<dbReference type="PANTHER" id="PTHR18867:SF12">
    <property type="entry name" value="DNA REPAIR PROTEIN RAD50"/>
    <property type="match status" value="1"/>
</dbReference>
<sequence>MSSIEKMTIQGIRSYGPKEKDTQMIEFFTPVTLICGQNGCGKTTVIESLKYATTSDMPPNTKGSSFLFDPKLIDEIETKGKIKLFFKDTSGLIVQVQKNLCCTQKAKKLEFRTLETIISRYDSQGKLASTITSKCINADAEIVNAFGVSKAVMEHVIFCHQEDSNWPLSDGKLLKTRFDEIFAATKYIKALDALKKIRLEKNQLIKQMGIERKHLETYKSRSEQLKRDSEDNTKKLELLMNKKKDLGEKLKPIKKQLDFYFQESGRIFEIKIELDKIENEKDLIQKQIKEYLATTKDCLFTGTDAELEEYVDQFKATTDKMRREEEREVYEKIESAKLQIKQIGGSKSKISLEMGALENKFKDYVQSKKKLDAIATKACDLIGIECSSLEVTTTKLSDFITDCEYQIGIDQENAKKQDIRLQSEIDAERDKRSRIEQSIQNKKESIAKYQNQYNQIEEELNLIEDDKVHAELCVKIDHCEAELEKKSSHLINVDEIKLKIKKLDNSKLNLKQKEQDFDAKINKWHQNSKLQTELSMVRSEKRAKQEQIRKIKMHIEEDMESFFGESDNLMTAKSNDSMLKAIFDVECKDLDSQLGSLESTRKDLDKNLSSNEFKRKMFNDDFRSKENQLRNCEEILLNLNDLITNESDIDRFDSILDKLQDEQKNLLDEKGFLSGVDKTYKRFVQQLQLNADDKHSCPVCMRMFKDIDEMNDTVNELNKYTRKIPQKVQDLDQKLKSNEQKLEKMFNAKSVKESYDKIRNNELAQLKQKIEEYDKNVLPKLRKELVEIDAKIAHLTKRKSYAISLQSEVIMIDKCTSEIRDVERKIESLVSNGDLEAADGTDLDTLSEQKMAIQAELEQIGRSIESGQQEISTYYARSDQIHKIREKLNEFKTRRNEIESKNQKKSQLIDKKEELRSEMASLKKEILTLEASFGTCSKLVENLVNQKEVVSKKTHKELTTKNNFYQEINAMFNQINDLVKHVNNFEQNDESKMAEYKKEFKLLDANEKDLNGRVDKLYQDAENIKLEIARQEIKQRELNDNLMLRQKRRLFDAKEKQFAKKKEELQLNDNINLKDFKVEQEKLEKKRDDLHKEINEVVSNINILEGRLQAINEELSLDTIKNAIEKYMVCTSDLKVLEYSVMDIEKYYKALDRAIMNYHQIKMNEINKIIKQLWRQVYRGVDIDYIEIRSEEENGAEEQIKTRKTYNYRVVLIKGDTCLDMRGRCSAGQKVLASIIIRLALAETFCLNSGILALDEPTTNLDRDNIESLASALVEIIKTRSMQKNFQLIIITHDEDFLDMLGRSEYMDQFYRVHKDEKIKTGMSLPAPEDHRRKWDVNQYANQNPKRPLSDEEEDEESKAKPEMLKARDYKIDLESKLGKTVIISKATPANLAGGYYCNICDCVVKDSMNFLDHINGKKHIKNLGMSMRIERSTLDQVKQRFEFNKKKKEEKKKQYDLDERIKELKEEEEKIKAYRKEKKKQRKNKNGTENDEEEGSSETLDIASMMGFSGFGGSKKS</sequence>
<dbReference type="Gene3D" id="3.30.160.60">
    <property type="entry name" value="Classic Zinc Finger"/>
    <property type="match status" value="1"/>
</dbReference>
<keyword evidence="17" id="KW-0469">Meiosis</keyword>
<evidence type="ECO:0000256" key="4">
    <source>
        <dbReference type="ARBA" id="ARBA00009439"/>
    </source>
</evidence>
<evidence type="ECO:0000256" key="9">
    <source>
        <dbReference type="ARBA" id="ARBA00022771"/>
    </source>
</evidence>
<keyword evidence="12" id="KW-0067">ATP-binding</keyword>
<evidence type="ECO:0000256" key="10">
    <source>
        <dbReference type="ARBA" id="ARBA00022801"/>
    </source>
</evidence>
<feature type="binding site" evidence="19">
    <location>
        <position position="697"/>
    </location>
    <ligand>
        <name>Zn(2+)</name>
        <dbReference type="ChEBI" id="CHEBI:29105"/>
    </ligand>
</feature>
<dbReference type="Pfam" id="PF13476">
    <property type="entry name" value="AAA_23"/>
    <property type="match status" value="1"/>
</dbReference>
<comment type="similarity">
    <text evidence="4">Belongs to the SMC family. RAD50 subfamily.</text>
</comment>
<dbReference type="PROSITE" id="PS51131">
    <property type="entry name" value="ZN_HOOK"/>
    <property type="match status" value="1"/>
</dbReference>
<dbReference type="FunFam" id="3.40.50.300:FF:000947">
    <property type="entry name" value="DNA repair protein RAD50"/>
    <property type="match status" value="1"/>
</dbReference>
<organism evidence="24 25">
    <name type="scientific">Brachionus plicatilis</name>
    <name type="common">Marine rotifer</name>
    <name type="synonym">Brachionus muelleri</name>
    <dbReference type="NCBI Taxonomy" id="10195"/>
    <lineage>
        <taxon>Eukaryota</taxon>
        <taxon>Metazoa</taxon>
        <taxon>Spiralia</taxon>
        <taxon>Gnathifera</taxon>
        <taxon>Rotifera</taxon>
        <taxon>Eurotatoria</taxon>
        <taxon>Monogononta</taxon>
        <taxon>Pseudotrocha</taxon>
        <taxon>Ploima</taxon>
        <taxon>Brachionidae</taxon>
        <taxon>Brachionus</taxon>
    </lineage>
</organism>
<dbReference type="GO" id="GO:0007004">
    <property type="term" value="P:telomere maintenance via telomerase"/>
    <property type="evidence" value="ECO:0007669"/>
    <property type="project" value="TreeGrafter"/>
</dbReference>
<evidence type="ECO:0000256" key="11">
    <source>
        <dbReference type="ARBA" id="ARBA00022833"/>
    </source>
</evidence>
<comment type="caution">
    <text evidence="24">The sequence shown here is derived from an EMBL/GenBank/DDBJ whole genome shotgun (WGS) entry which is preliminary data.</text>
</comment>
<keyword evidence="5" id="KW-0158">Chromosome</keyword>
<dbReference type="GO" id="GO:0043047">
    <property type="term" value="F:single-stranded telomeric DNA binding"/>
    <property type="evidence" value="ECO:0007669"/>
    <property type="project" value="TreeGrafter"/>
</dbReference>
<dbReference type="InterPro" id="IPR013134">
    <property type="entry name" value="Zn_hook_RAD50"/>
</dbReference>
<dbReference type="Gene3D" id="3.40.50.300">
    <property type="entry name" value="P-loop containing nucleotide triphosphate hydrolases"/>
    <property type="match status" value="2"/>
</dbReference>
<feature type="domain" description="Matrin-type" evidence="22">
    <location>
        <begin position="1396"/>
        <end position="1426"/>
    </location>
</feature>
<evidence type="ECO:0000256" key="1">
    <source>
        <dbReference type="ARBA" id="ARBA00001947"/>
    </source>
</evidence>
<keyword evidence="15" id="KW-0234">DNA repair</keyword>
<dbReference type="NCBIfam" id="TIGR00606">
    <property type="entry name" value="rad50"/>
    <property type="match status" value="1"/>
</dbReference>
<evidence type="ECO:0000256" key="5">
    <source>
        <dbReference type="ARBA" id="ARBA00022454"/>
    </source>
</evidence>
<feature type="coiled-coil region" evidence="20">
    <location>
        <begin position="778"/>
        <end position="832"/>
    </location>
</feature>
<name>A0A3M7T9S6_BRAPC</name>
<dbReference type="GO" id="GO:0070192">
    <property type="term" value="P:chromosome organization involved in meiotic cell cycle"/>
    <property type="evidence" value="ECO:0007669"/>
    <property type="project" value="TreeGrafter"/>
</dbReference>
<evidence type="ECO:0000313" key="24">
    <source>
        <dbReference type="EMBL" id="RNA44668.1"/>
    </source>
</evidence>
<reference evidence="24 25" key="1">
    <citation type="journal article" date="2018" name="Sci. Rep.">
        <title>Genomic signatures of local adaptation to the degree of environmental predictability in rotifers.</title>
        <authorList>
            <person name="Franch-Gras L."/>
            <person name="Hahn C."/>
            <person name="Garcia-Roger E.M."/>
            <person name="Carmona M.J."/>
            <person name="Serra M."/>
            <person name="Gomez A."/>
        </authorList>
    </citation>
    <scope>NUCLEOTIDE SEQUENCE [LARGE SCALE GENOMIC DNA]</scope>
    <source>
        <strain evidence="24">HYR1</strain>
    </source>
</reference>
<protein>
    <submittedName>
        <fullName evidence="24">DNA repair RAD50</fullName>
        <ecNumber evidence="24">3.6.1.15</ecNumber>
        <ecNumber evidence="24">3.6.1.3</ecNumber>
    </submittedName>
</protein>
<feature type="coiled-coil region" evidence="20">
    <location>
        <begin position="1014"/>
        <end position="1041"/>
    </location>
</feature>
<feature type="coiled-coil region" evidence="20">
    <location>
        <begin position="1073"/>
        <end position="1114"/>
    </location>
</feature>
<evidence type="ECO:0000256" key="17">
    <source>
        <dbReference type="ARBA" id="ARBA00023254"/>
    </source>
</evidence>
<feature type="coiled-coil region" evidence="20">
    <location>
        <begin position="267"/>
        <end position="327"/>
    </location>
</feature>
<dbReference type="GO" id="GO:0016887">
    <property type="term" value="F:ATP hydrolysis activity"/>
    <property type="evidence" value="ECO:0007669"/>
    <property type="project" value="InterPro"/>
</dbReference>
<dbReference type="GO" id="GO:0003691">
    <property type="term" value="F:double-stranded telomeric DNA binding"/>
    <property type="evidence" value="ECO:0007669"/>
    <property type="project" value="TreeGrafter"/>
</dbReference>
<feature type="binding site" evidence="19">
    <location>
        <position position="700"/>
    </location>
    <ligand>
        <name>Zn(2+)</name>
        <dbReference type="ChEBI" id="CHEBI:29105"/>
    </ligand>
</feature>
<dbReference type="Pfam" id="PF12171">
    <property type="entry name" value="zf-C2H2_jaz"/>
    <property type="match status" value="1"/>
</dbReference>
<dbReference type="STRING" id="10195.A0A3M7T9S6"/>
<keyword evidence="11 19" id="KW-0862">Zinc</keyword>
<evidence type="ECO:0000256" key="8">
    <source>
        <dbReference type="ARBA" id="ARBA00022763"/>
    </source>
</evidence>
<feature type="compositionally biased region" description="Basic residues" evidence="21">
    <location>
        <begin position="1476"/>
        <end position="1486"/>
    </location>
</feature>
<evidence type="ECO:0000256" key="7">
    <source>
        <dbReference type="ARBA" id="ARBA00022741"/>
    </source>
</evidence>
<dbReference type="GO" id="GO:0005524">
    <property type="term" value="F:ATP binding"/>
    <property type="evidence" value="ECO:0007669"/>
    <property type="project" value="UniProtKB-KW"/>
</dbReference>
<keyword evidence="14 20" id="KW-0175">Coiled coil</keyword>
<dbReference type="EMBL" id="REGN01000075">
    <property type="protein sequence ID" value="RNA44668.1"/>
    <property type="molecule type" value="Genomic_DNA"/>
</dbReference>
<evidence type="ECO:0000256" key="20">
    <source>
        <dbReference type="SAM" id="Coils"/>
    </source>
</evidence>
<evidence type="ECO:0000256" key="16">
    <source>
        <dbReference type="ARBA" id="ARBA00023242"/>
    </source>
</evidence>
<dbReference type="EC" id="3.6.1.3" evidence="24"/>
<comment type="catalytic activity">
    <reaction evidence="18">
        <text>ATP + H2O = ADP + phosphate + H(+)</text>
        <dbReference type="Rhea" id="RHEA:13065"/>
        <dbReference type="ChEBI" id="CHEBI:15377"/>
        <dbReference type="ChEBI" id="CHEBI:15378"/>
        <dbReference type="ChEBI" id="CHEBI:30616"/>
        <dbReference type="ChEBI" id="CHEBI:43474"/>
        <dbReference type="ChEBI" id="CHEBI:456216"/>
    </reaction>
</comment>
<comment type="cofactor">
    <cofactor evidence="1">
        <name>Zn(2+)</name>
        <dbReference type="ChEBI" id="CHEBI:29105"/>
    </cofactor>
</comment>
<evidence type="ECO:0000256" key="12">
    <source>
        <dbReference type="ARBA" id="ARBA00022840"/>
    </source>
</evidence>
<evidence type="ECO:0000256" key="21">
    <source>
        <dbReference type="SAM" id="MobiDB-lite"/>
    </source>
</evidence>
<evidence type="ECO:0000256" key="3">
    <source>
        <dbReference type="ARBA" id="ARBA00004286"/>
    </source>
</evidence>
<keyword evidence="6 19" id="KW-0479">Metal-binding</keyword>
<dbReference type="SMART" id="SM00451">
    <property type="entry name" value="ZnF_U1"/>
    <property type="match status" value="1"/>
</dbReference>
<keyword evidence="10 24" id="KW-0378">Hydrolase</keyword>
<feature type="domain" description="Zinc-hook" evidence="23">
    <location>
        <begin position="649"/>
        <end position="750"/>
    </location>
</feature>
<dbReference type="PROSITE" id="PS50171">
    <property type="entry name" value="ZF_MATRIN"/>
    <property type="match status" value="1"/>
</dbReference>
<dbReference type="GO" id="GO:0006302">
    <property type="term" value="P:double-strand break repair"/>
    <property type="evidence" value="ECO:0007669"/>
    <property type="project" value="TreeGrafter"/>
</dbReference>
<feature type="coiled-coil region" evidence="20">
    <location>
        <begin position="425"/>
        <end position="466"/>
    </location>
</feature>